<feature type="transmembrane region" description="Helical" evidence="1">
    <location>
        <begin position="68"/>
        <end position="87"/>
    </location>
</feature>
<proteinExistence type="predicted"/>
<gene>
    <name evidence="2" type="ORF">FRX94_02215</name>
</gene>
<dbReference type="RefSeq" id="WP_146323485.1">
    <property type="nucleotide sequence ID" value="NZ_BAABLR010000027.1"/>
</dbReference>
<sequence length="114" mass="11467">MNLKSAAIMLLAVNACAFAIGAITHVLPPLGRSPEFALYALIVFSNMVLGLAVGAISARRLGIGPRGIVFALLCAASAASSLVVGLAHYPGAAALALGPVMAALAYWSAMVTES</sequence>
<feature type="transmembrane region" description="Helical" evidence="1">
    <location>
        <begin position="36"/>
        <end position="56"/>
    </location>
</feature>
<keyword evidence="1" id="KW-0812">Transmembrane</keyword>
<keyword evidence="1" id="KW-0472">Membrane</keyword>
<reference evidence="2 3" key="1">
    <citation type="submission" date="2019-08" db="EMBL/GenBank/DDBJ databases">
        <authorList>
            <person name="Lei W."/>
        </authorList>
    </citation>
    <scope>NUCLEOTIDE SEQUENCE [LARGE SCALE GENOMIC DNA]</scope>
    <source>
        <strain evidence="2 3">CCUG 58627</strain>
    </source>
</reference>
<evidence type="ECO:0000313" key="3">
    <source>
        <dbReference type="Proteomes" id="UP000320791"/>
    </source>
</evidence>
<protein>
    <submittedName>
        <fullName evidence="2">Uncharacterized protein</fullName>
    </submittedName>
</protein>
<feature type="transmembrane region" description="Helical" evidence="1">
    <location>
        <begin position="93"/>
        <end position="112"/>
    </location>
</feature>
<name>A0A5C5UT95_9CORY</name>
<evidence type="ECO:0000313" key="2">
    <source>
        <dbReference type="EMBL" id="TWT28723.1"/>
    </source>
</evidence>
<feature type="transmembrane region" description="Helical" evidence="1">
    <location>
        <begin position="7"/>
        <end position="30"/>
    </location>
</feature>
<dbReference type="EMBL" id="VOHM01000003">
    <property type="protein sequence ID" value="TWT28723.1"/>
    <property type="molecule type" value="Genomic_DNA"/>
</dbReference>
<organism evidence="2 3">
    <name type="scientific">Corynebacterium canis</name>
    <dbReference type="NCBI Taxonomy" id="679663"/>
    <lineage>
        <taxon>Bacteria</taxon>
        <taxon>Bacillati</taxon>
        <taxon>Actinomycetota</taxon>
        <taxon>Actinomycetes</taxon>
        <taxon>Mycobacteriales</taxon>
        <taxon>Corynebacteriaceae</taxon>
        <taxon>Corynebacterium</taxon>
    </lineage>
</organism>
<dbReference type="Proteomes" id="UP000320791">
    <property type="component" value="Unassembled WGS sequence"/>
</dbReference>
<evidence type="ECO:0000256" key="1">
    <source>
        <dbReference type="SAM" id="Phobius"/>
    </source>
</evidence>
<accession>A0A5C5UT95</accession>
<comment type="caution">
    <text evidence="2">The sequence shown here is derived from an EMBL/GenBank/DDBJ whole genome shotgun (WGS) entry which is preliminary data.</text>
</comment>
<keyword evidence="3" id="KW-1185">Reference proteome</keyword>
<keyword evidence="1" id="KW-1133">Transmembrane helix</keyword>
<dbReference type="AlphaFoldDB" id="A0A5C5UT95"/>